<dbReference type="EC" id="2.7.13.3" evidence="2"/>
<keyword evidence="10" id="KW-1185">Reference proteome</keyword>
<evidence type="ECO:0000256" key="4">
    <source>
        <dbReference type="ARBA" id="ARBA00022679"/>
    </source>
</evidence>
<dbReference type="SUPFAM" id="SSF47384">
    <property type="entry name" value="Homodimeric domain of signal transducing histidine kinase"/>
    <property type="match status" value="1"/>
</dbReference>
<evidence type="ECO:0000256" key="1">
    <source>
        <dbReference type="ARBA" id="ARBA00000085"/>
    </source>
</evidence>
<evidence type="ECO:0000313" key="9">
    <source>
        <dbReference type="EMBL" id="TDG35087.1"/>
    </source>
</evidence>
<dbReference type="CDD" id="cd00082">
    <property type="entry name" value="HisKA"/>
    <property type="match status" value="1"/>
</dbReference>
<keyword evidence="7" id="KW-0472">Membrane</keyword>
<keyword evidence="7" id="KW-1133">Transmembrane helix</keyword>
<keyword evidence="6" id="KW-0902">Two-component regulatory system</keyword>
<dbReference type="GO" id="GO:0004721">
    <property type="term" value="F:phosphoprotein phosphatase activity"/>
    <property type="evidence" value="ECO:0007669"/>
    <property type="project" value="TreeGrafter"/>
</dbReference>
<gene>
    <name evidence="9" type="ORF">EZJ43_15280</name>
</gene>
<evidence type="ECO:0000256" key="2">
    <source>
        <dbReference type="ARBA" id="ARBA00012438"/>
    </source>
</evidence>
<evidence type="ECO:0000259" key="8">
    <source>
        <dbReference type="PROSITE" id="PS50109"/>
    </source>
</evidence>
<sequence length="442" mass="50750">MRLQVKFSLYNAVTKIAVILVLGSIILISLDKLAYNQLDNRLFKKKNKIIQHLNDNEIDSLLNKEQSFTDYNILKEEFIILTDIPDNPSDSLTTLSTDKREIEGDIEFYRILEYKFVYHNNWYKLELGETITNLQSIKNTIRNYMLIVLVASLLITLLADYTFTNFLLKPFYLIIDKKINKVNDPTLYNYANIPTNTDDFKILDESVNAMMRKINTLFALEKQFIANVSHELLTPVSILSTRLENMLNTPEIPAEHENKIFASLKTVNRLKTIINSLLLISKVENDQYLKSENVNLKQELIDISEDLEDRIVDKNISYRLEIKHSFNFKGNQALIHTLLLNIINNAIKYNNLGGNITISDTFKQDNYLINISDTGVGMNNALLENVFDRFQRGTTEEQGFGLGLAIVQSIANFHKIGLEIKSKEDEGTTITLTFKTENEVSG</sequence>
<dbReference type="Gene3D" id="1.10.287.130">
    <property type="match status" value="1"/>
</dbReference>
<dbReference type="PANTHER" id="PTHR45453:SF1">
    <property type="entry name" value="PHOSPHATE REGULON SENSOR PROTEIN PHOR"/>
    <property type="match status" value="1"/>
</dbReference>
<keyword evidence="4" id="KW-0808">Transferase</keyword>
<dbReference type="InterPro" id="IPR004358">
    <property type="entry name" value="Sig_transdc_His_kin-like_C"/>
</dbReference>
<protein>
    <recommendedName>
        <fullName evidence="2">histidine kinase</fullName>
        <ecNumber evidence="2">2.7.13.3</ecNumber>
    </recommendedName>
</protein>
<feature type="domain" description="Histidine kinase" evidence="8">
    <location>
        <begin position="227"/>
        <end position="438"/>
    </location>
</feature>
<dbReference type="SUPFAM" id="SSF55874">
    <property type="entry name" value="ATPase domain of HSP90 chaperone/DNA topoisomerase II/histidine kinase"/>
    <property type="match status" value="1"/>
</dbReference>
<name>A0A4R5MHQ2_9SPHI</name>
<dbReference type="InterPro" id="IPR003594">
    <property type="entry name" value="HATPase_dom"/>
</dbReference>
<proteinExistence type="predicted"/>
<dbReference type="InterPro" id="IPR050351">
    <property type="entry name" value="BphY/WalK/GraS-like"/>
</dbReference>
<dbReference type="GO" id="GO:0000155">
    <property type="term" value="F:phosphorelay sensor kinase activity"/>
    <property type="evidence" value="ECO:0007669"/>
    <property type="project" value="InterPro"/>
</dbReference>
<evidence type="ECO:0000256" key="7">
    <source>
        <dbReference type="SAM" id="Phobius"/>
    </source>
</evidence>
<evidence type="ECO:0000256" key="5">
    <source>
        <dbReference type="ARBA" id="ARBA00022777"/>
    </source>
</evidence>
<keyword evidence="5 9" id="KW-0418">Kinase</keyword>
<comment type="catalytic activity">
    <reaction evidence="1">
        <text>ATP + protein L-histidine = ADP + protein N-phospho-L-histidine.</text>
        <dbReference type="EC" id="2.7.13.3"/>
    </reaction>
</comment>
<dbReference type="OrthoDB" id="1522504at2"/>
<keyword evidence="3" id="KW-0597">Phosphoprotein</keyword>
<dbReference type="SMART" id="SM00387">
    <property type="entry name" value="HATPase_c"/>
    <property type="match status" value="1"/>
</dbReference>
<dbReference type="Proteomes" id="UP000295668">
    <property type="component" value="Unassembled WGS sequence"/>
</dbReference>
<dbReference type="PRINTS" id="PR00344">
    <property type="entry name" value="BCTRLSENSOR"/>
</dbReference>
<dbReference type="SMART" id="SM00388">
    <property type="entry name" value="HisKA"/>
    <property type="match status" value="1"/>
</dbReference>
<dbReference type="InterPro" id="IPR005467">
    <property type="entry name" value="His_kinase_dom"/>
</dbReference>
<dbReference type="RefSeq" id="WP_133263585.1">
    <property type="nucleotide sequence ID" value="NZ_SJCY01000013.1"/>
</dbReference>
<feature type="transmembrane region" description="Helical" evidence="7">
    <location>
        <begin position="12"/>
        <end position="35"/>
    </location>
</feature>
<reference evidence="9 10" key="1">
    <citation type="submission" date="2019-02" db="EMBL/GenBank/DDBJ databases">
        <title>Pedobacter sp. nov., a novel speices isolated from soil of pinguins habitat in Antarcitica.</title>
        <authorList>
            <person name="He R.-H."/>
        </authorList>
    </citation>
    <scope>NUCLEOTIDE SEQUENCE [LARGE SCALE GENOMIC DNA]</scope>
    <source>
        <strain evidence="9 10">E01020</strain>
    </source>
</reference>
<dbReference type="PROSITE" id="PS50109">
    <property type="entry name" value="HIS_KIN"/>
    <property type="match status" value="1"/>
</dbReference>
<accession>A0A4R5MHQ2</accession>
<dbReference type="PANTHER" id="PTHR45453">
    <property type="entry name" value="PHOSPHATE REGULON SENSOR PROTEIN PHOR"/>
    <property type="match status" value="1"/>
</dbReference>
<feature type="transmembrane region" description="Helical" evidence="7">
    <location>
        <begin position="144"/>
        <end position="163"/>
    </location>
</feature>
<organism evidence="9 10">
    <name type="scientific">Pedobacter changchengzhani</name>
    <dbReference type="NCBI Taxonomy" id="2529274"/>
    <lineage>
        <taxon>Bacteria</taxon>
        <taxon>Pseudomonadati</taxon>
        <taxon>Bacteroidota</taxon>
        <taxon>Sphingobacteriia</taxon>
        <taxon>Sphingobacteriales</taxon>
        <taxon>Sphingobacteriaceae</taxon>
        <taxon>Pedobacter</taxon>
    </lineage>
</organism>
<evidence type="ECO:0000256" key="6">
    <source>
        <dbReference type="ARBA" id="ARBA00023012"/>
    </source>
</evidence>
<evidence type="ECO:0000256" key="3">
    <source>
        <dbReference type="ARBA" id="ARBA00022553"/>
    </source>
</evidence>
<dbReference type="Gene3D" id="3.30.565.10">
    <property type="entry name" value="Histidine kinase-like ATPase, C-terminal domain"/>
    <property type="match status" value="1"/>
</dbReference>
<comment type="caution">
    <text evidence="9">The sequence shown here is derived from an EMBL/GenBank/DDBJ whole genome shotgun (WGS) entry which is preliminary data.</text>
</comment>
<evidence type="ECO:0000313" key="10">
    <source>
        <dbReference type="Proteomes" id="UP000295668"/>
    </source>
</evidence>
<dbReference type="Pfam" id="PF00512">
    <property type="entry name" value="HisKA"/>
    <property type="match status" value="1"/>
</dbReference>
<dbReference type="GO" id="GO:0005886">
    <property type="term" value="C:plasma membrane"/>
    <property type="evidence" value="ECO:0007669"/>
    <property type="project" value="TreeGrafter"/>
</dbReference>
<dbReference type="InterPro" id="IPR036097">
    <property type="entry name" value="HisK_dim/P_sf"/>
</dbReference>
<dbReference type="Pfam" id="PF02518">
    <property type="entry name" value="HATPase_c"/>
    <property type="match status" value="1"/>
</dbReference>
<dbReference type="InterPro" id="IPR036890">
    <property type="entry name" value="HATPase_C_sf"/>
</dbReference>
<keyword evidence="7" id="KW-0812">Transmembrane</keyword>
<dbReference type="GO" id="GO:0016036">
    <property type="term" value="P:cellular response to phosphate starvation"/>
    <property type="evidence" value="ECO:0007669"/>
    <property type="project" value="TreeGrafter"/>
</dbReference>
<dbReference type="AlphaFoldDB" id="A0A4R5MHQ2"/>
<dbReference type="InterPro" id="IPR003661">
    <property type="entry name" value="HisK_dim/P_dom"/>
</dbReference>
<dbReference type="EMBL" id="SJCY01000013">
    <property type="protein sequence ID" value="TDG35087.1"/>
    <property type="molecule type" value="Genomic_DNA"/>
</dbReference>